<dbReference type="RefSeq" id="WP_345737056.1">
    <property type="nucleotide sequence ID" value="NZ_BAABIA010000005.1"/>
</dbReference>
<reference evidence="2" key="1">
    <citation type="journal article" date="2019" name="Int. J. Syst. Evol. Microbiol.">
        <title>The Global Catalogue of Microorganisms (GCM) 10K type strain sequencing project: providing services to taxonomists for standard genome sequencing and annotation.</title>
        <authorList>
            <consortium name="The Broad Institute Genomics Platform"/>
            <consortium name="The Broad Institute Genome Sequencing Center for Infectious Disease"/>
            <person name="Wu L."/>
            <person name="Ma J."/>
        </authorList>
    </citation>
    <scope>NUCLEOTIDE SEQUENCE [LARGE SCALE GENOMIC DNA]</scope>
    <source>
        <strain evidence="2">JCM 18053</strain>
    </source>
</reference>
<dbReference type="EMBL" id="BAABIA010000005">
    <property type="protein sequence ID" value="GAA5142536.1"/>
    <property type="molecule type" value="Genomic_DNA"/>
</dbReference>
<evidence type="ECO:0000313" key="2">
    <source>
        <dbReference type="Proteomes" id="UP001499852"/>
    </source>
</evidence>
<name>A0ABP9PF17_9BACT</name>
<dbReference type="Proteomes" id="UP001499852">
    <property type="component" value="Unassembled WGS sequence"/>
</dbReference>
<accession>A0ABP9PF17</accession>
<gene>
    <name evidence="1" type="ORF">GCM10023213_28700</name>
</gene>
<evidence type="ECO:0000313" key="1">
    <source>
        <dbReference type="EMBL" id="GAA5142536.1"/>
    </source>
</evidence>
<organism evidence="1 2">
    <name type="scientific">Prosthecobacter algae</name>
    <dbReference type="NCBI Taxonomy" id="1144682"/>
    <lineage>
        <taxon>Bacteria</taxon>
        <taxon>Pseudomonadati</taxon>
        <taxon>Verrucomicrobiota</taxon>
        <taxon>Verrucomicrobiia</taxon>
        <taxon>Verrucomicrobiales</taxon>
        <taxon>Verrucomicrobiaceae</taxon>
        <taxon>Prosthecobacter</taxon>
    </lineage>
</organism>
<sequence>MINLHPIIYGTVCETALEAKQRLQDWLDEPTPRQRALLQNVFHQPTAKPKPLSRKVQAEIELLTGFSPAKQDAMERPGWGLVIKVSSSS</sequence>
<keyword evidence="2" id="KW-1185">Reference proteome</keyword>
<protein>
    <submittedName>
        <fullName evidence="1">Uncharacterized protein</fullName>
    </submittedName>
</protein>
<comment type="caution">
    <text evidence="1">The sequence shown here is derived from an EMBL/GenBank/DDBJ whole genome shotgun (WGS) entry which is preliminary data.</text>
</comment>
<proteinExistence type="predicted"/>